<organism evidence="4 5">
    <name type="scientific">Hymenobacter polaris</name>
    <dbReference type="NCBI Taxonomy" id="2682546"/>
    <lineage>
        <taxon>Bacteria</taxon>
        <taxon>Pseudomonadati</taxon>
        <taxon>Bacteroidota</taxon>
        <taxon>Cytophagia</taxon>
        <taxon>Cytophagales</taxon>
        <taxon>Hymenobacteraceae</taxon>
        <taxon>Hymenobacter</taxon>
    </lineage>
</organism>
<dbReference type="GO" id="GO:0046872">
    <property type="term" value="F:metal ion binding"/>
    <property type="evidence" value="ECO:0007669"/>
    <property type="project" value="UniProtKB-KW"/>
</dbReference>
<evidence type="ECO:0000259" key="3">
    <source>
        <dbReference type="PROSITE" id="PS51677"/>
    </source>
</evidence>
<name>A0A7Y0ADP0_9BACT</name>
<dbReference type="Gene3D" id="3.20.20.370">
    <property type="entry name" value="Glycoside hydrolase/deacetylase"/>
    <property type="match status" value="1"/>
</dbReference>
<evidence type="ECO:0000313" key="4">
    <source>
        <dbReference type="EMBL" id="NML65282.1"/>
    </source>
</evidence>
<dbReference type="GO" id="GO:0016020">
    <property type="term" value="C:membrane"/>
    <property type="evidence" value="ECO:0007669"/>
    <property type="project" value="TreeGrafter"/>
</dbReference>
<dbReference type="GO" id="GO:0005975">
    <property type="term" value="P:carbohydrate metabolic process"/>
    <property type="evidence" value="ECO:0007669"/>
    <property type="project" value="InterPro"/>
</dbReference>
<evidence type="ECO:0000313" key="5">
    <source>
        <dbReference type="Proteomes" id="UP000559626"/>
    </source>
</evidence>
<dbReference type="CDD" id="cd10917">
    <property type="entry name" value="CE4_NodB_like_6s_7s"/>
    <property type="match status" value="1"/>
</dbReference>
<proteinExistence type="predicted"/>
<dbReference type="Pfam" id="PF01522">
    <property type="entry name" value="Polysacc_deac_1"/>
    <property type="match status" value="1"/>
</dbReference>
<gene>
    <name evidence="4" type="ORF">HHL22_08710</name>
</gene>
<dbReference type="Proteomes" id="UP000559626">
    <property type="component" value="Unassembled WGS sequence"/>
</dbReference>
<dbReference type="SUPFAM" id="SSF88713">
    <property type="entry name" value="Glycoside hydrolase/deacetylase"/>
    <property type="match status" value="1"/>
</dbReference>
<keyword evidence="5" id="KW-1185">Reference proteome</keyword>
<dbReference type="InterPro" id="IPR050248">
    <property type="entry name" value="Polysacc_deacetylase_ArnD"/>
</dbReference>
<evidence type="ECO:0000256" key="2">
    <source>
        <dbReference type="ARBA" id="ARBA00022801"/>
    </source>
</evidence>
<sequence length="269" mass="30225">MAGSNFVRKVPIGCSLARKNQYRLLPLGTPRPRFRFAARPLTNPLTRPPAWLRPLFPGSEWRGAPLGPTGRPRLYLTFDDGPIPDETPWVLEQLAAHQAQATFFCVGDNLARYPDVARAALAAGHRLGNHTQHHQSAWVTPRAQYLAGVAETSLAIRAQLLAVSSPPGDKRLQLTASEQLFRPPYGRLTWPVLRALRQQHYRIIMWTLLTRDYDASLAPERALRLTLAATCPGDIMVLHDSRKASRSLRYLLPRLLEHYAALDYEFAAL</sequence>
<keyword evidence="2" id="KW-0378">Hydrolase</keyword>
<dbReference type="PANTHER" id="PTHR10587">
    <property type="entry name" value="GLYCOSYL TRANSFERASE-RELATED"/>
    <property type="match status" value="1"/>
</dbReference>
<dbReference type="InterPro" id="IPR011330">
    <property type="entry name" value="Glyco_hydro/deAcase_b/a-brl"/>
</dbReference>
<dbReference type="AlphaFoldDB" id="A0A7Y0ADP0"/>
<dbReference type="PROSITE" id="PS51677">
    <property type="entry name" value="NODB"/>
    <property type="match status" value="1"/>
</dbReference>
<comment type="caution">
    <text evidence="4">The sequence shown here is derived from an EMBL/GenBank/DDBJ whole genome shotgun (WGS) entry which is preliminary data.</text>
</comment>
<feature type="domain" description="NodB homology" evidence="3">
    <location>
        <begin position="72"/>
        <end position="267"/>
    </location>
</feature>
<evidence type="ECO:0000256" key="1">
    <source>
        <dbReference type="ARBA" id="ARBA00022723"/>
    </source>
</evidence>
<dbReference type="PANTHER" id="PTHR10587:SF133">
    <property type="entry name" value="CHITIN DEACETYLASE 1-RELATED"/>
    <property type="match status" value="1"/>
</dbReference>
<dbReference type="InterPro" id="IPR002509">
    <property type="entry name" value="NODB_dom"/>
</dbReference>
<accession>A0A7Y0ADP0</accession>
<dbReference type="GO" id="GO:0016810">
    <property type="term" value="F:hydrolase activity, acting on carbon-nitrogen (but not peptide) bonds"/>
    <property type="evidence" value="ECO:0007669"/>
    <property type="project" value="InterPro"/>
</dbReference>
<dbReference type="EMBL" id="JABBGH010000001">
    <property type="protein sequence ID" value="NML65282.1"/>
    <property type="molecule type" value="Genomic_DNA"/>
</dbReference>
<keyword evidence="1" id="KW-0479">Metal-binding</keyword>
<reference evidence="4 5" key="1">
    <citation type="submission" date="2020-04" db="EMBL/GenBank/DDBJ databases">
        <title>Hymenobacter polaris sp. nov., isolated from Arctic soil.</title>
        <authorList>
            <person name="Dahal R.H."/>
        </authorList>
    </citation>
    <scope>NUCLEOTIDE SEQUENCE [LARGE SCALE GENOMIC DNA]</scope>
    <source>
        <strain evidence="4 5">RP-2-7</strain>
    </source>
</reference>
<protein>
    <submittedName>
        <fullName evidence="4">Polysaccharide deacetylase family protein</fullName>
    </submittedName>
</protein>